<evidence type="ECO:0000256" key="1">
    <source>
        <dbReference type="SAM" id="Phobius"/>
    </source>
</evidence>
<sequence>MTRILPLPLRRVGIHLARWHRTQIVDQVDHAEIVAEVSPDAYLSRRYLFMITVACGIAMLGLLQNSPAVIIGAMLISPLMGPIMGLGFSLCVLNLHSMRRTLVALAVGTALALAISALITHLSPLHEATPEILARTRPNLFDLLVAVFSGLAGAYTTIKRKGEAIVGVAIATALMPPLAVVGYGLAVGNFKIAGGAAFLFMTNLLAISLCTTMMARWYGFGARNRPAHTLFQSALVIVTFALISIPLAFALRQIAQESWLTQQVRSTLTGYFGQSLLRVDTLRVRQSGRGDVDINAVALVQRWSPTARPDLERALRAKLQRPFHLNIDQLVVGHDTPTTAQPVQALTMDTLQAVQQRLARDEAANGLRARLEHAATIPLRNVVVDATGTQAVLYGAGTPGMTLAAAAAAESRLRQQFPHIDITVIPATTALPSIGFALGKSAPDAAGVQALSLIRWALTRWQVSHVMVTGYASTPRERRGFDNLELARRRAASVGNGLRTAGFQVTERADFPVDHQPQLERDQGIVPFQAVRVTLDNDRATNPTP</sequence>
<proteinExistence type="predicted"/>
<dbReference type="PANTHER" id="PTHR20992:SF9">
    <property type="entry name" value="AT15442P-RELATED"/>
    <property type="match status" value="1"/>
</dbReference>
<keyword evidence="1" id="KW-1133">Transmembrane helix</keyword>
<feature type="transmembrane region" description="Helical" evidence="1">
    <location>
        <begin position="165"/>
        <end position="186"/>
    </location>
</feature>
<reference evidence="2 3" key="1">
    <citation type="submission" date="2019-08" db="EMBL/GenBank/DDBJ databases">
        <title>Complete genome sequence of Rhodanobacter glycinis strain T01E-68 isolated from tomato root.</title>
        <authorList>
            <person name="Weon H.-Y."/>
            <person name="Lee S.A."/>
        </authorList>
    </citation>
    <scope>NUCLEOTIDE SEQUENCE [LARGE SCALE GENOMIC DNA]</scope>
    <source>
        <strain evidence="2 3">T01E-68</strain>
    </source>
</reference>
<feature type="transmembrane region" description="Helical" evidence="1">
    <location>
        <begin position="47"/>
        <end position="63"/>
    </location>
</feature>
<dbReference type="NCBIfam" id="TIGR00341">
    <property type="entry name" value="TIGR00341 family protein"/>
    <property type="match status" value="1"/>
</dbReference>
<feature type="transmembrane region" description="Helical" evidence="1">
    <location>
        <begin position="69"/>
        <end position="95"/>
    </location>
</feature>
<dbReference type="RefSeq" id="WP_147627608.1">
    <property type="nucleotide sequence ID" value="NZ_CP042807.1"/>
</dbReference>
<name>A0A5B9E3L8_9GAMM</name>
<dbReference type="InterPro" id="IPR005240">
    <property type="entry name" value="DUF389"/>
</dbReference>
<dbReference type="Pfam" id="PF04087">
    <property type="entry name" value="DUF389"/>
    <property type="match status" value="1"/>
</dbReference>
<evidence type="ECO:0000313" key="3">
    <source>
        <dbReference type="Proteomes" id="UP000321807"/>
    </source>
</evidence>
<protein>
    <submittedName>
        <fullName evidence="2">TIGR00341 family protein</fullName>
    </submittedName>
</protein>
<dbReference type="Proteomes" id="UP000321807">
    <property type="component" value="Chromosome"/>
</dbReference>
<organism evidence="2 3">
    <name type="scientific">Rhodanobacter glycinis</name>
    <dbReference type="NCBI Taxonomy" id="582702"/>
    <lineage>
        <taxon>Bacteria</taxon>
        <taxon>Pseudomonadati</taxon>
        <taxon>Pseudomonadota</taxon>
        <taxon>Gammaproteobacteria</taxon>
        <taxon>Lysobacterales</taxon>
        <taxon>Rhodanobacteraceae</taxon>
        <taxon>Rhodanobacter</taxon>
    </lineage>
</organism>
<accession>A0A5B9E3L8</accession>
<gene>
    <name evidence="2" type="ORF">CS053_12090</name>
</gene>
<feature type="transmembrane region" description="Helical" evidence="1">
    <location>
        <begin position="102"/>
        <end position="120"/>
    </location>
</feature>
<feature type="transmembrane region" description="Helical" evidence="1">
    <location>
        <begin position="192"/>
        <end position="218"/>
    </location>
</feature>
<dbReference type="KEGG" id="rgl:CS053_12090"/>
<keyword evidence="1" id="KW-0472">Membrane</keyword>
<dbReference type="AlphaFoldDB" id="A0A5B9E3L8"/>
<dbReference type="SUPFAM" id="SSF103088">
    <property type="entry name" value="OmpA-like"/>
    <property type="match status" value="1"/>
</dbReference>
<feature type="transmembrane region" description="Helical" evidence="1">
    <location>
        <begin position="230"/>
        <end position="251"/>
    </location>
</feature>
<dbReference type="Gene3D" id="3.30.1330.60">
    <property type="entry name" value="OmpA-like domain"/>
    <property type="match status" value="1"/>
</dbReference>
<evidence type="ECO:0000313" key="2">
    <source>
        <dbReference type="EMBL" id="QEE25150.1"/>
    </source>
</evidence>
<dbReference type="InterPro" id="IPR036737">
    <property type="entry name" value="OmpA-like_sf"/>
</dbReference>
<feature type="transmembrane region" description="Helical" evidence="1">
    <location>
        <begin position="140"/>
        <end position="158"/>
    </location>
</feature>
<dbReference type="EMBL" id="CP042807">
    <property type="protein sequence ID" value="QEE25150.1"/>
    <property type="molecule type" value="Genomic_DNA"/>
</dbReference>
<dbReference type="PANTHER" id="PTHR20992">
    <property type="entry name" value="AT15442P-RELATED"/>
    <property type="match status" value="1"/>
</dbReference>
<keyword evidence="1" id="KW-0812">Transmembrane</keyword>